<comment type="caution">
    <text evidence="1">The sequence shown here is derived from an EMBL/GenBank/DDBJ whole genome shotgun (WGS) entry which is preliminary data.</text>
</comment>
<dbReference type="Proteomes" id="UP001168821">
    <property type="component" value="Unassembled WGS sequence"/>
</dbReference>
<evidence type="ECO:0000313" key="1">
    <source>
        <dbReference type="EMBL" id="KAJ3653568.1"/>
    </source>
</evidence>
<protein>
    <submittedName>
        <fullName evidence="1">Uncharacterized protein</fullName>
    </submittedName>
</protein>
<proteinExistence type="predicted"/>
<reference evidence="1" key="1">
    <citation type="journal article" date="2023" name="G3 (Bethesda)">
        <title>Whole genome assemblies of Zophobas morio and Tenebrio molitor.</title>
        <authorList>
            <person name="Kaur S."/>
            <person name="Stinson S.A."/>
            <person name="diCenzo G.C."/>
        </authorList>
    </citation>
    <scope>NUCLEOTIDE SEQUENCE</scope>
    <source>
        <strain evidence="1">QUZm001</strain>
    </source>
</reference>
<accession>A0AA38IEJ6</accession>
<organism evidence="1 2">
    <name type="scientific">Zophobas morio</name>
    <dbReference type="NCBI Taxonomy" id="2755281"/>
    <lineage>
        <taxon>Eukaryota</taxon>
        <taxon>Metazoa</taxon>
        <taxon>Ecdysozoa</taxon>
        <taxon>Arthropoda</taxon>
        <taxon>Hexapoda</taxon>
        <taxon>Insecta</taxon>
        <taxon>Pterygota</taxon>
        <taxon>Neoptera</taxon>
        <taxon>Endopterygota</taxon>
        <taxon>Coleoptera</taxon>
        <taxon>Polyphaga</taxon>
        <taxon>Cucujiformia</taxon>
        <taxon>Tenebrionidae</taxon>
        <taxon>Zophobas</taxon>
    </lineage>
</organism>
<evidence type="ECO:0000313" key="2">
    <source>
        <dbReference type="Proteomes" id="UP001168821"/>
    </source>
</evidence>
<sequence>MRKFLAIVSSKIFGSLKNASDLNSLRQRIVSGSGFSYRSTVNPWELKGSFLLLRVVIENNRQQNSLNRSNLLMAQEACAQPRLQLRARSSLFLLPHISRMASVTISPMPPALNLKSLIPVKTNVKPPPLQLCSFSLSRPINSGKRRSQILPISYIVYYQLLAFFPSPCKKFLQNLNAIAYPIRF</sequence>
<gene>
    <name evidence="1" type="ORF">Zmor_012811</name>
</gene>
<dbReference type="EMBL" id="JALNTZ010000004">
    <property type="protein sequence ID" value="KAJ3653568.1"/>
    <property type="molecule type" value="Genomic_DNA"/>
</dbReference>
<name>A0AA38IEJ6_9CUCU</name>
<keyword evidence="2" id="KW-1185">Reference proteome</keyword>
<dbReference type="AlphaFoldDB" id="A0AA38IEJ6"/>